<sequence>MNTTKNIRIAEYPLTHVDCVEKAICVLLSAYGKDLPSLYLMYLNLFRSYNSEIKNIPNTELGVLEYLCKQNVIPLTFVAKKVDYDASLEVDKLIAYSKPCLVPGDLYELFYSKHYHINSWPHLFVIDGARKEERLFFIMDSVHKNENEHIFSKFVMQYNTLTDLYKCYCNNYKKNIMYSENNVIYHFDENISEKIPEVDILSNVRSLVNSLVRISNGSIEKAMLEKIKNSCSKYGTICTDYNNDINELLGNVKIKFARIIKRKEVLFNEITNNLSDYITEGMLNKFNSDLKLFISNYNAFFRVMVASCLRGNIDGLDERLNKSIAEEQNFIYELNTAVARINNIPKENAYEPIWNFENNNDNNISEENGVFIIKTKKECNCWIKDESIKIMLNKQMSDLKYWRFVIHMSLANGYVDNNYHCGISFRTNENKLFYWGSYNSECIRLSDIGIKLDVFDVISEENISDIYFGVIKQDNLYKLYYKTKGGQDKYIPVQMPIGQISEIGIGCKTWESNFDEEFVMMVDNIIFESK</sequence>
<gene>
    <name evidence="1" type="ORF">rsdtw13_36440</name>
</gene>
<proteinExistence type="predicted"/>
<keyword evidence="2" id="KW-1185">Reference proteome</keyword>
<accession>A0ACB5RH07</accession>
<protein>
    <submittedName>
        <fullName evidence="1">Uncharacterized protein</fullName>
    </submittedName>
</protein>
<dbReference type="Proteomes" id="UP001058074">
    <property type="component" value="Unassembled WGS sequence"/>
</dbReference>
<name>A0ACB5RH07_9CLOT</name>
<comment type="caution">
    <text evidence="1">The sequence shown here is derived from an EMBL/GenBank/DDBJ whole genome shotgun (WGS) entry which is preliminary data.</text>
</comment>
<organism evidence="1 2">
    <name type="scientific">Inconstantimicrobium mannanitabidum</name>
    <dbReference type="NCBI Taxonomy" id="1604901"/>
    <lineage>
        <taxon>Bacteria</taxon>
        <taxon>Bacillati</taxon>
        <taxon>Bacillota</taxon>
        <taxon>Clostridia</taxon>
        <taxon>Eubacteriales</taxon>
        <taxon>Clostridiaceae</taxon>
        <taxon>Inconstantimicrobium</taxon>
    </lineage>
</organism>
<reference evidence="1" key="1">
    <citation type="journal article" date="2025" name="Int. J. Syst. Evol. Microbiol.">
        <title>Inconstantimicrobium mannanitabidum sp. nov., a novel member of the family Clostridiaceae isolated from anoxic soil under the treatment of reductive soil disinfestation.</title>
        <authorList>
            <person name="Ueki A."/>
            <person name="Tonouchi A."/>
            <person name="Honma S."/>
            <person name="Kaku N."/>
            <person name="Ueki K."/>
        </authorList>
    </citation>
    <scope>NUCLEOTIDE SEQUENCE</scope>
    <source>
        <strain evidence="1">TW13</strain>
    </source>
</reference>
<evidence type="ECO:0000313" key="2">
    <source>
        <dbReference type="Proteomes" id="UP001058074"/>
    </source>
</evidence>
<evidence type="ECO:0000313" key="1">
    <source>
        <dbReference type="EMBL" id="GKX68386.1"/>
    </source>
</evidence>
<dbReference type="EMBL" id="BROD01000001">
    <property type="protein sequence ID" value="GKX68386.1"/>
    <property type="molecule type" value="Genomic_DNA"/>
</dbReference>